<name>A0A8J6DLP3_GALPY</name>
<dbReference type="AlphaFoldDB" id="A0A8J6DLP3"/>
<comment type="similarity">
    <text evidence="1">Belongs to the histone H3 family.</text>
</comment>
<dbReference type="GO" id="GO:0000786">
    <property type="term" value="C:nucleosome"/>
    <property type="evidence" value="ECO:0007669"/>
    <property type="project" value="InterPro"/>
</dbReference>
<reference evidence="2" key="1">
    <citation type="journal article" date="2021" name="Evol. Appl.">
        <title>The genome of the Pyrenean desman and the effects of bottlenecks and inbreeding on the genomic landscape of an endangered species.</title>
        <authorList>
            <person name="Escoda L."/>
            <person name="Castresana J."/>
        </authorList>
    </citation>
    <scope>NUCLEOTIDE SEQUENCE</scope>
    <source>
        <strain evidence="2">IBE-C5619</strain>
    </source>
</reference>
<dbReference type="InterPro" id="IPR009072">
    <property type="entry name" value="Histone-fold"/>
</dbReference>
<accession>A0A8J6DLP3</accession>
<dbReference type="GO" id="GO:0046982">
    <property type="term" value="F:protein heterodimerization activity"/>
    <property type="evidence" value="ECO:0007669"/>
    <property type="project" value="InterPro"/>
</dbReference>
<sequence length="100" mass="11468">METIVYRSHFQECTLYRRGEEAYLYWLVLRLSVNLDVRSPLRFCSQTSLLVSVLLENFVGALQEASEANLVGLFEDTNLRAVYARHVTVEPEDDGLARCP</sequence>
<proteinExistence type="inferred from homology"/>
<keyword evidence="3" id="KW-1185">Reference proteome</keyword>
<organism evidence="2 3">
    <name type="scientific">Galemys pyrenaicus</name>
    <name type="common">Iberian desman</name>
    <name type="synonym">Pyrenean desman</name>
    <dbReference type="NCBI Taxonomy" id="202257"/>
    <lineage>
        <taxon>Eukaryota</taxon>
        <taxon>Metazoa</taxon>
        <taxon>Chordata</taxon>
        <taxon>Craniata</taxon>
        <taxon>Vertebrata</taxon>
        <taxon>Euteleostomi</taxon>
        <taxon>Mammalia</taxon>
        <taxon>Eutheria</taxon>
        <taxon>Laurasiatheria</taxon>
        <taxon>Eulipotyphla</taxon>
        <taxon>Talpidae</taxon>
        <taxon>Galemys</taxon>
    </lineage>
</organism>
<dbReference type="SUPFAM" id="SSF47113">
    <property type="entry name" value="Histone-fold"/>
    <property type="match status" value="1"/>
</dbReference>
<dbReference type="EMBL" id="JAGFMF010011862">
    <property type="protein sequence ID" value="KAG8510818.1"/>
    <property type="molecule type" value="Genomic_DNA"/>
</dbReference>
<dbReference type="Proteomes" id="UP000700334">
    <property type="component" value="Unassembled WGS sequence"/>
</dbReference>
<dbReference type="GO" id="GO:0030527">
    <property type="term" value="F:structural constituent of chromatin"/>
    <property type="evidence" value="ECO:0007669"/>
    <property type="project" value="InterPro"/>
</dbReference>
<feature type="non-terminal residue" evidence="2">
    <location>
        <position position="1"/>
    </location>
</feature>
<protein>
    <submittedName>
        <fullName evidence="2">Histone H3.3C</fullName>
    </submittedName>
</protein>
<dbReference type="GO" id="GO:0003677">
    <property type="term" value="F:DNA binding"/>
    <property type="evidence" value="ECO:0007669"/>
    <property type="project" value="InterPro"/>
</dbReference>
<comment type="caution">
    <text evidence="2">The sequence shown here is derived from an EMBL/GenBank/DDBJ whole genome shotgun (WGS) entry which is preliminary data.</text>
</comment>
<evidence type="ECO:0000313" key="2">
    <source>
        <dbReference type="EMBL" id="KAG8510818.1"/>
    </source>
</evidence>
<dbReference type="PRINTS" id="PR00622">
    <property type="entry name" value="HISTONEH3"/>
</dbReference>
<dbReference type="Gene3D" id="1.10.20.10">
    <property type="entry name" value="Histone, subunit A"/>
    <property type="match status" value="1"/>
</dbReference>
<dbReference type="InterPro" id="IPR000164">
    <property type="entry name" value="Histone_H3/CENP-A"/>
</dbReference>
<evidence type="ECO:0000256" key="1">
    <source>
        <dbReference type="ARBA" id="ARBA00010343"/>
    </source>
</evidence>
<gene>
    <name evidence="2" type="ORF">J0S82_010473</name>
</gene>
<evidence type="ECO:0000313" key="3">
    <source>
        <dbReference type="Proteomes" id="UP000700334"/>
    </source>
</evidence>